<keyword evidence="3" id="KW-0731">Sigma factor</keyword>
<protein>
    <submittedName>
        <fullName evidence="8">RNA polymerase factor sigma-70</fullName>
    </submittedName>
</protein>
<evidence type="ECO:0000313" key="8">
    <source>
        <dbReference type="EMBL" id="CUO46263.1"/>
    </source>
</evidence>
<dbReference type="GO" id="GO:0016987">
    <property type="term" value="F:sigma factor activity"/>
    <property type="evidence" value="ECO:0007669"/>
    <property type="project" value="UniProtKB-KW"/>
</dbReference>
<proteinExistence type="inferred from homology"/>
<dbReference type="InterPro" id="IPR007627">
    <property type="entry name" value="RNA_pol_sigma70_r2"/>
</dbReference>
<dbReference type="Proteomes" id="UP000095409">
    <property type="component" value="Unassembled WGS sequence"/>
</dbReference>
<keyword evidence="4" id="KW-0238">DNA-binding</keyword>
<reference evidence="8 9" key="1">
    <citation type="submission" date="2015-09" db="EMBL/GenBank/DDBJ databases">
        <authorList>
            <consortium name="Pathogen Informatics"/>
        </authorList>
    </citation>
    <scope>NUCLEOTIDE SEQUENCE [LARGE SCALE GENOMIC DNA]</scope>
    <source>
        <strain evidence="8 9">2789STDY5608837</strain>
    </source>
</reference>
<dbReference type="AlphaFoldDB" id="A0A174F7L8"/>
<dbReference type="GO" id="GO:0006352">
    <property type="term" value="P:DNA-templated transcription initiation"/>
    <property type="evidence" value="ECO:0007669"/>
    <property type="project" value="InterPro"/>
</dbReference>
<dbReference type="InterPro" id="IPR013249">
    <property type="entry name" value="RNA_pol_sigma70_r4_t2"/>
</dbReference>
<dbReference type="PANTHER" id="PTHR43133">
    <property type="entry name" value="RNA POLYMERASE ECF-TYPE SIGMA FACTO"/>
    <property type="match status" value="1"/>
</dbReference>
<accession>A0A174F7L8</accession>
<dbReference type="RefSeq" id="WP_055066337.1">
    <property type="nucleotide sequence ID" value="NZ_CYZD01000011.1"/>
</dbReference>
<dbReference type="InterPro" id="IPR014284">
    <property type="entry name" value="RNA_pol_sigma-70_dom"/>
</dbReference>
<feature type="domain" description="RNA polymerase sigma-70 region 2" evidence="6">
    <location>
        <begin position="23"/>
        <end position="85"/>
    </location>
</feature>
<dbReference type="EMBL" id="CYZD01000011">
    <property type="protein sequence ID" value="CUO46263.1"/>
    <property type="molecule type" value="Genomic_DNA"/>
</dbReference>
<evidence type="ECO:0000259" key="6">
    <source>
        <dbReference type="Pfam" id="PF04542"/>
    </source>
</evidence>
<evidence type="ECO:0000259" key="7">
    <source>
        <dbReference type="Pfam" id="PF08281"/>
    </source>
</evidence>
<evidence type="ECO:0000256" key="2">
    <source>
        <dbReference type="ARBA" id="ARBA00023015"/>
    </source>
</evidence>
<evidence type="ECO:0000256" key="3">
    <source>
        <dbReference type="ARBA" id="ARBA00023082"/>
    </source>
</evidence>
<dbReference type="InterPro" id="IPR036388">
    <property type="entry name" value="WH-like_DNA-bd_sf"/>
</dbReference>
<dbReference type="NCBIfam" id="TIGR02937">
    <property type="entry name" value="sigma70-ECF"/>
    <property type="match status" value="1"/>
</dbReference>
<dbReference type="Pfam" id="PF08281">
    <property type="entry name" value="Sigma70_r4_2"/>
    <property type="match status" value="1"/>
</dbReference>
<dbReference type="Gene3D" id="1.10.1740.10">
    <property type="match status" value="1"/>
</dbReference>
<comment type="similarity">
    <text evidence="1">Belongs to the sigma-70 factor family. ECF subfamily.</text>
</comment>
<dbReference type="Gene3D" id="1.10.10.10">
    <property type="entry name" value="Winged helix-like DNA-binding domain superfamily/Winged helix DNA-binding domain"/>
    <property type="match status" value="1"/>
</dbReference>
<dbReference type="GO" id="GO:0003677">
    <property type="term" value="F:DNA binding"/>
    <property type="evidence" value="ECO:0007669"/>
    <property type="project" value="UniProtKB-KW"/>
</dbReference>
<name>A0A174F7L8_9FIRM</name>
<evidence type="ECO:0000256" key="5">
    <source>
        <dbReference type="ARBA" id="ARBA00023163"/>
    </source>
</evidence>
<dbReference type="InterPro" id="IPR013325">
    <property type="entry name" value="RNA_pol_sigma_r2"/>
</dbReference>
<dbReference type="PANTHER" id="PTHR43133:SF8">
    <property type="entry name" value="RNA POLYMERASE SIGMA FACTOR HI_1459-RELATED"/>
    <property type="match status" value="1"/>
</dbReference>
<evidence type="ECO:0000256" key="1">
    <source>
        <dbReference type="ARBA" id="ARBA00010641"/>
    </source>
</evidence>
<evidence type="ECO:0000313" key="9">
    <source>
        <dbReference type="Proteomes" id="UP000095409"/>
    </source>
</evidence>
<evidence type="ECO:0000256" key="4">
    <source>
        <dbReference type="ARBA" id="ARBA00023125"/>
    </source>
</evidence>
<dbReference type="SUPFAM" id="SSF88659">
    <property type="entry name" value="Sigma3 and sigma4 domains of RNA polymerase sigma factors"/>
    <property type="match status" value="1"/>
</dbReference>
<dbReference type="Pfam" id="PF04542">
    <property type="entry name" value="Sigma70_r2"/>
    <property type="match status" value="1"/>
</dbReference>
<feature type="domain" description="RNA polymerase sigma factor 70 region 4 type 2" evidence="7">
    <location>
        <begin position="124"/>
        <end position="174"/>
    </location>
</feature>
<keyword evidence="5" id="KW-0804">Transcription</keyword>
<gene>
    <name evidence="8" type="ORF">ERS852394_02259</name>
</gene>
<dbReference type="InterPro" id="IPR039425">
    <property type="entry name" value="RNA_pol_sigma-70-like"/>
</dbReference>
<dbReference type="SUPFAM" id="SSF88946">
    <property type="entry name" value="Sigma2 domain of RNA polymerase sigma factors"/>
    <property type="match status" value="1"/>
</dbReference>
<sequence>MNDDEIINLFLKRDESGIIELSTKYHPYCYKIAWNLLANREDAEECLNDTWFSVWSQIPPTHPPVLAHFLGRITRNLSIDRLRKKFAGKRPDVHMADVMEEMEQLNVTYTVEEQLAEKELMETINRFLEEMSPKDRNIFVRRYWFLDPVSAISKRHHMSAGSVKMNLYRNRKKLLKLLEKEGGCI</sequence>
<organism evidence="8 9">
    <name type="scientific">Blautia obeum</name>
    <dbReference type="NCBI Taxonomy" id="40520"/>
    <lineage>
        <taxon>Bacteria</taxon>
        <taxon>Bacillati</taxon>
        <taxon>Bacillota</taxon>
        <taxon>Clostridia</taxon>
        <taxon>Lachnospirales</taxon>
        <taxon>Lachnospiraceae</taxon>
        <taxon>Blautia</taxon>
    </lineage>
</organism>
<keyword evidence="2" id="KW-0805">Transcription regulation</keyword>
<dbReference type="InterPro" id="IPR013324">
    <property type="entry name" value="RNA_pol_sigma_r3/r4-like"/>
</dbReference>